<comment type="subcellular location">
    <subcellularLocation>
        <location evidence="1">Mitochondrion</location>
    </subcellularLocation>
</comment>
<keyword evidence="3" id="KW-1185">Reference proteome</keyword>
<keyword evidence="1" id="KW-0831">Ubiquinone biosynthesis</keyword>
<dbReference type="PANTHER" id="PTHR21427">
    <property type="entry name" value="UBIQUINONE BIOSYNTHESIS PROTEIN COQ9, MITOCHONDRIAL"/>
    <property type="match status" value="1"/>
</dbReference>
<comment type="pathway">
    <text evidence="1">Cofactor biosynthesis; ubiquinone biosynthesis.</text>
</comment>
<evidence type="ECO:0000313" key="3">
    <source>
        <dbReference type="Proteomes" id="UP001530400"/>
    </source>
</evidence>
<keyword evidence="1" id="KW-0446">Lipid-binding</keyword>
<comment type="function">
    <text evidence="1">Membrane-associated protein that warps the membrane surface to access and bind aromatic isoprenes with high specificity, including ubiquinone (CoQ) isoprene intermediates and presents them directly to Coq7, therefore facilitating the Coq7-mediated hydroxylase step. Participates in the biosynthesis of coenzyme Q, also named ubiquinone, an essential lipid-soluble electron transporter for aerobic cellular respiration.</text>
</comment>
<dbReference type="EMBL" id="JALLPJ020000486">
    <property type="protein sequence ID" value="KAL3790769.1"/>
    <property type="molecule type" value="Genomic_DNA"/>
</dbReference>
<dbReference type="Proteomes" id="UP001530400">
    <property type="component" value="Unassembled WGS sequence"/>
</dbReference>
<keyword evidence="1" id="KW-0496">Mitochondrion</keyword>
<comment type="similarity">
    <text evidence="1">Belongs to the COQ9 family.</text>
</comment>
<sequence length="385" mass="41320">MASAMMSRRRLSRCLSTAISSTQQRHLLSVERHLPDSSNGASIMRDPSQPPPSVRIVGNSFVTQLQTRHQSTLNDKSNHRDLILSHALTHVHSEGWTDDAIATGTLEAGFPPSYIGRVSSSTSVFGSADLVAFFMDQCNNDLKNELNRLKSENTTDREDTATRLHRALQFRLMAVVPFVSSKRWHEGMAIGALPQNAYRTAQQLDEMAQMVLEYAFNNNQGIGAAQRAAVVAAYAAAELHLVSEGMNETSRGVSGSSISYSGDRYASTWSFLKERCNEASRMLTDGSGGLSIPGIPLNPTHVVAASAVASSLVGAALSLAAPTAAAVVGQALPKVMETMSPLQSYFVPNNSGVGDGTRPSDYQVDNLPPFDSNEVIFSEGSAKST</sequence>
<evidence type="ECO:0000313" key="2">
    <source>
        <dbReference type="EMBL" id="KAL3790769.1"/>
    </source>
</evidence>
<organism evidence="2 3">
    <name type="scientific">Cyclotella atomus</name>
    <dbReference type="NCBI Taxonomy" id="382360"/>
    <lineage>
        <taxon>Eukaryota</taxon>
        <taxon>Sar</taxon>
        <taxon>Stramenopiles</taxon>
        <taxon>Ochrophyta</taxon>
        <taxon>Bacillariophyta</taxon>
        <taxon>Coscinodiscophyceae</taxon>
        <taxon>Thalassiosirophycidae</taxon>
        <taxon>Stephanodiscales</taxon>
        <taxon>Stephanodiscaceae</taxon>
        <taxon>Cyclotella</taxon>
    </lineage>
</organism>
<evidence type="ECO:0000256" key="1">
    <source>
        <dbReference type="RuleBase" id="RU366063"/>
    </source>
</evidence>
<protein>
    <recommendedName>
        <fullName evidence="1">Ubiquinone biosynthesis protein</fullName>
    </recommendedName>
</protein>
<accession>A0ABD3PT63</accession>
<dbReference type="GO" id="GO:0006744">
    <property type="term" value="P:ubiquinone biosynthetic process"/>
    <property type="evidence" value="ECO:0007669"/>
    <property type="project" value="UniProtKB-UniRule"/>
</dbReference>
<dbReference type="GO" id="GO:0008289">
    <property type="term" value="F:lipid binding"/>
    <property type="evidence" value="ECO:0007669"/>
    <property type="project" value="UniProtKB-UniRule"/>
</dbReference>
<dbReference type="PANTHER" id="PTHR21427:SF19">
    <property type="entry name" value="UBIQUINONE BIOSYNTHESIS PROTEIN COQ9, MITOCHONDRIAL"/>
    <property type="match status" value="1"/>
</dbReference>
<dbReference type="GO" id="GO:0005739">
    <property type="term" value="C:mitochondrion"/>
    <property type="evidence" value="ECO:0007669"/>
    <property type="project" value="UniProtKB-SubCell"/>
</dbReference>
<name>A0ABD3PT63_9STRA</name>
<proteinExistence type="inferred from homology"/>
<comment type="caution">
    <text evidence="2">The sequence shown here is derived from an EMBL/GenBank/DDBJ whole genome shotgun (WGS) entry which is preliminary data.</text>
</comment>
<dbReference type="InterPro" id="IPR012762">
    <property type="entry name" value="Ubiq_biosynth_COQ9"/>
</dbReference>
<gene>
    <name evidence="2" type="ORF">ACHAWO_007686</name>
</gene>
<dbReference type="AlphaFoldDB" id="A0ABD3PT63"/>
<reference evidence="2 3" key="1">
    <citation type="submission" date="2024-10" db="EMBL/GenBank/DDBJ databases">
        <title>Updated reference genomes for cyclostephanoid diatoms.</title>
        <authorList>
            <person name="Roberts W.R."/>
            <person name="Alverson A.J."/>
        </authorList>
    </citation>
    <scope>NUCLEOTIDE SEQUENCE [LARGE SCALE GENOMIC DNA]</scope>
    <source>
        <strain evidence="2 3">AJA010-31</strain>
    </source>
</reference>